<dbReference type="EMBL" id="VSRR010001872">
    <property type="protein sequence ID" value="MPC28197.1"/>
    <property type="molecule type" value="Genomic_DNA"/>
</dbReference>
<name>A0A5B7E4C8_PORTR</name>
<feature type="region of interest" description="Disordered" evidence="1">
    <location>
        <begin position="16"/>
        <end position="37"/>
    </location>
</feature>
<protein>
    <submittedName>
        <fullName evidence="2">Uncharacterized protein</fullName>
    </submittedName>
</protein>
<comment type="caution">
    <text evidence="2">The sequence shown here is derived from an EMBL/GenBank/DDBJ whole genome shotgun (WGS) entry which is preliminary data.</text>
</comment>
<evidence type="ECO:0000313" key="3">
    <source>
        <dbReference type="Proteomes" id="UP000324222"/>
    </source>
</evidence>
<gene>
    <name evidence="2" type="ORF">E2C01_021394</name>
</gene>
<proteinExistence type="predicted"/>
<dbReference type="Proteomes" id="UP000324222">
    <property type="component" value="Unassembled WGS sequence"/>
</dbReference>
<keyword evidence="3" id="KW-1185">Reference proteome</keyword>
<reference evidence="2 3" key="1">
    <citation type="submission" date="2019-05" db="EMBL/GenBank/DDBJ databases">
        <title>Another draft genome of Portunus trituberculatus and its Hox gene families provides insights of decapod evolution.</title>
        <authorList>
            <person name="Jeong J.-H."/>
            <person name="Song I."/>
            <person name="Kim S."/>
            <person name="Choi T."/>
            <person name="Kim D."/>
            <person name="Ryu S."/>
            <person name="Kim W."/>
        </authorList>
    </citation>
    <scope>NUCLEOTIDE SEQUENCE [LARGE SCALE GENOMIC DNA]</scope>
    <source>
        <tissue evidence="2">Muscle</tissue>
    </source>
</reference>
<sequence length="103" mass="10756">MAPVVDCLAVSCLTKGEAEPDKASGGAEDDALMHNDEGDTELDGEIVANVDDAVDGSEVKLGAPGMEEAVVMEGTEVMDSCEEGDLTLPPFVAYKIVKDVVRK</sequence>
<dbReference type="AlphaFoldDB" id="A0A5B7E4C8"/>
<evidence type="ECO:0000256" key="1">
    <source>
        <dbReference type="SAM" id="MobiDB-lite"/>
    </source>
</evidence>
<accession>A0A5B7E4C8</accession>
<evidence type="ECO:0000313" key="2">
    <source>
        <dbReference type="EMBL" id="MPC28197.1"/>
    </source>
</evidence>
<organism evidence="2 3">
    <name type="scientific">Portunus trituberculatus</name>
    <name type="common">Swimming crab</name>
    <name type="synonym">Neptunus trituberculatus</name>
    <dbReference type="NCBI Taxonomy" id="210409"/>
    <lineage>
        <taxon>Eukaryota</taxon>
        <taxon>Metazoa</taxon>
        <taxon>Ecdysozoa</taxon>
        <taxon>Arthropoda</taxon>
        <taxon>Crustacea</taxon>
        <taxon>Multicrustacea</taxon>
        <taxon>Malacostraca</taxon>
        <taxon>Eumalacostraca</taxon>
        <taxon>Eucarida</taxon>
        <taxon>Decapoda</taxon>
        <taxon>Pleocyemata</taxon>
        <taxon>Brachyura</taxon>
        <taxon>Eubrachyura</taxon>
        <taxon>Portunoidea</taxon>
        <taxon>Portunidae</taxon>
        <taxon>Portuninae</taxon>
        <taxon>Portunus</taxon>
    </lineage>
</organism>